<gene>
    <name evidence="1" type="ORF">SAMN05421877_107245</name>
</gene>
<protein>
    <recommendedName>
        <fullName evidence="3">Outer membrane protein beta-barrel domain-containing protein</fullName>
    </recommendedName>
</protein>
<name>A0A1H5ZZK6_9SPHI</name>
<dbReference type="AlphaFoldDB" id="A0A1H5ZZK6"/>
<dbReference type="Proteomes" id="UP000236731">
    <property type="component" value="Unassembled WGS sequence"/>
</dbReference>
<proteinExistence type="predicted"/>
<evidence type="ECO:0008006" key="3">
    <source>
        <dbReference type="Google" id="ProtNLM"/>
    </source>
</evidence>
<dbReference type="EMBL" id="FNUT01000007">
    <property type="protein sequence ID" value="SEG41404.1"/>
    <property type="molecule type" value="Genomic_DNA"/>
</dbReference>
<evidence type="ECO:0000313" key="1">
    <source>
        <dbReference type="EMBL" id="SEG41404.1"/>
    </source>
</evidence>
<reference evidence="2" key="1">
    <citation type="submission" date="2016-10" db="EMBL/GenBank/DDBJ databases">
        <authorList>
            <person name="Varghese N."/>
            <person name="Submissions S."/>
        </authorList>
    </citation>
    <scope>NUCLEOTIDE SEQUENCE [LARGE SCALE GENOMIC DNA]</scope>
    <source>
        <strain evidence="2">DSM 22361</strain>
    </source>
</reference>
<keyword evidence="2" id="KW-1185">Reference proteome</keyword>
<accession>A0A1H5ZZK6</accession>
<organism evidence="1 2">
    <name type="scientific">Sphingobacterium lactis</name>
    <dbReference type="NCBI Taxonomy" id="797291"/>
    <lineage>
        <taxon>Bacteria</taxon>
        <taxon>Pseudomonadati</taxon>
        <taxon>Bacteroidota</taxon>
        <taxon>Sphingobacteriia</taxon>
        <taxon>Sphingobacteriales</taxon>
        <taxon>Sphingobacteriaceae</taxon>
        <taxon>Sphingobacterium</taxon>
    </lineage>
</organism>
<sequence length="218" mass="24352">MLGLLITGSAFSQTGSTNSETKATTQVIKRGEFNDWFFGVNGGAQVFFGDHDKQMDFGDRITGKFQIYGGKWLNESFGIRAGVNGWKIKGLTQTHMYSTGEVYDASQWLETQKFNYFNVHADLMFHWFNDADGQNLNRFYNIIPYAGIGLAVVTNDPGSVKFSPNLGLLQTFRLTDKLDLTVDVMGNIMGDGFDGEIGNRNYEGSLSTMIGIQYNLRK</sequence>
<evidence type="ECO:0000313" key="2">
    <source>
        <dbReference type="Proteomes" id="UP000236731"/>
    </source>
</evidence>